<accession>A0A9D2FF19</accession>
<dbReference type="SUPFAM" id="SSF102405">
    <property type="entry name" value="MCP/YpsA-like"/>
    <property type="match status" value="1"/>
</dbReference>
<dbReference type="EMBL" id="DXBJ01000034">
    <property type="protein sequence ID" value="HIZ57949.1"/>
    <property type="molecule type" value="Genomic_DNA"/>
</dbReference>
<comment type="caution">
    <text evidence="1">The sequence shown here is derived from an EMBL/GenBank/DDBJ whole genome shotgun (WGS) entry which is preliminary data.</text>
</comment>
<dbReference type="PANTHER" id="PTHR38440">
    <property type="entry name" value="UPF0398 PROTEIN YPSA"/>
    <property type="match status" value="1"/>
</dbReference>
<proteinExistence type="predicted"/>
<dbReference type="Proteomes" id="UP000824065">
    <property type="component" value="Unassembled WGS sequence"/>
</dbReference>
<dbReference type="InterPro" id="IPR010697">
    <property type="entry name" value="YspA"/>
</dbReference>
<dbReference type="PANTHER" id="PTHR38440:SF1">
    <property type="entry name" value="UPF0398 PROTEIN SPR0331"/>
    <property type="match status" value="1"/>
</dbReference>
<evidence type="ECO:0000313" key="2">
    <source>
        <dbReference type="Proteomes" id="UP000824065"/>
    </source>
</evidence>
<reference evidence="1" key="1">
    <citation type="journal article" date="2021" name="PeerJ">
        <title>Extensive microbial diversity within the chicken gut microbiome revealed by metagenomics and culture.</title>
        <authorList>
            <person name="Gilroy R."/>
            <person name="Ravi A."/>
            <person name="Getino M."/>
            <person name="Pursley I."/>
            <person name="Horton D.L."/>
            <person name="Alikhan N.F."/>
            <person name="Baker D."/>
            <person name="Gharbi K."/>
            <person name="Hall N."/>
            <person name="Watson M."/>
            <person name="Adriaenssens E.M."/>
            <person name="Foster-Nyarko E."/>
            <person name="Jarju S."/>
            <person name="Secka A."/>
            <person name="Antonio M."/>
            <person name="Oren A."/>
            <person name="Chaudhuri R.R."/>
            <person name="La Ragione R."/>
            <person name="Hildebrand F."/>
            <person name="Pallen M.J."/>
        </authorList>
    </citation>
    <scope>NUCLEOTIDE SEQUENCE</scope>
    <source>
        <strain evidence="1">ChiBcec16-3735</strain>
    </source>
</reference>
<reference evidence="1" key="2">
    <citation type="submission" date="2021-04" db="EMBL/GenBank/DDBJ databases">
        <authorList>
            <person name="Gilroy R."/>
        </authorList>
    </citation>
    <scope>NUCLEOTIDE SEQUENCE</scope>
    <source>
        <strain evidence="1">ChiBcec16-3735</strain>
    </source>
</reference>
<dbReference type="AlphaFoldDB" id="A0A9D2FF19"/>
<dbReference type="Gene3D" id="3.40.50.450">
    <property type="match status" value="1"/>
</dbReference>
<sequence>MDSKTCCVTGHRDIPASKIDAVKYGLYREIQTAIADGYTRFISGFADGSDLLFAAIVVEEKQRNPALSLEAAIPYRGRMQTPNREFQCLLLVCNRVTVIRESYIPSCYMERNRYMVNHSQRVIAVYDGRKYGGTFSTIRYASAIGRDVRAIWI</sequence>
<protein>
    <submittedName>
        <fullName evidence="1">DUF1273 family protein</fullName>
    </submittedName>
</protein>
<gene>
    <name evidence="1" type="ORF">H9725_05130</name>
</gene>
<dbReference type="Pfam" id="PF06908">
    <property type="entry name" value="YpsA"/>
    <property type="match status" value="1"/>
</dbReference>
<evidence type="ECO:0000313" key="1">
    <source>
        <dbReference type="EMBL" id="HIZ57949.1"/>
    </source>
</evidence>
<organism evidence="1 2">
    <name type="scientific">Candidatus Faecalibacterium gallistercoris</name>
    <dbReference type="NCBI Taxonomy" id="2838579"/>
    <lineage>
        <taxon>Bacteria</taxon>
        <taxon>Bacillati</taxon>
        <taxon>Bacillota</taxon>
        <taxon>Clostridia</taxon>
        <taxon>Eubacteriales</taxon>
        <taxon>Oscillospiraceae</taxon>
        <taxon>Faecalibacterium</taxon>
    </lineage>
</organism>
<name>A0A9D2FF19_9FIRM</name>